<dbReference type="Ensembl" id="ENSPMAT00000003471.1">
    <property type="protein sequence ID" value="ENSPMAP00000003455.1"/>
    <property type="gene ID" value="ENSPMAG00000003175.1"/>
</dbReference>
<reference evidence="3" key="2">
    <citation type="submission" date="2025-09" db="UniProtKB">
        <authorList>
            <consortium name="Ensembl"/>
        </authorList>
    </citation>
    <scope>IDENTIFICATION</scope>
</reference>
<dbReference type="SMART" id="SM00060">
    <property type="entry name" value="FN3"/>
    <property type="match status" value="1"/>
</dbReference>
<dbReference type="GeneTree" id="ENSGT00940000160050"/>
<name>S4RE23_PETMA</name>
<dbReference type="AlphaFoldDB" id="S4RE23"/>
<feature type="domain" description="Fibronectin type-III" evidence="2">
    <location>
        <begin position="133"/>
        <end position="234"/>
    </location>
</feature>
<dbReference type="InterPro" id="IPR056621">
    <property type="entry name" value="FN3_IL27B_N"/>
</dbReference>
<reference evidence="3" key="1">
    <citation type="submission" date="2025-08" db="UniProtKB">
        <authorList>
            <consortium name="Ensembl"/>
        </authorList>
    </citation>
    <scope>IDENTIFICATION</scope>
</reference>
<dbReference type="PANTHER" id="PTHR48483:SF2">
    <property type="entry name" value="INTERLEUKIN-27 SUBUNIT BETA"/>
    <property type="match status" value="1"/>
</dbReference>
<dbReference type="InterPro" id="IPR013783">
    <property type="entry name" value="Ig-like_fold"/>
</dbReference>
<evidence type="ECO:0000259" key="2">
    <source>
        <dbReference type="PROSITE" id="PS50853"/>
    </source>
</evidence>
<evidence type="ECO:0000313" key="3">
    <source>
        <dbReference type="Ensembl" id="ENSPMAP00000003455.1"/>
    </source>
</evidence>
<dbReference type="SUPFAM" id="SSF49265">
    <property type="entry name" value="Fibronectin type III"/>
    <property type="match status" value="2"/>
</dbReference>
<dbReference type="InterPro" id="IPR003961">
    <property type="entry name" value="FN3_dom"/>
</dbReference>
<evidence type="ECO:0000256" key="1">
    <source>
        <dbReference type="ARBA" id="ARBA00010890"/>
    </source>
</evidence>
<dbReference type="HOGENOM" id="CLU_047259_2_0_1"/>
<dbReference type="InterPro" id="IPR036116">
    <property type="entry name" value="FN3_sf"/>
</dbReference>
<dbReference type="Pfam" id="PF24031">
    <property type="entry name" value="FN3_IL27B_N"/>
    <property type="match status" value="1"/>
</dbReference>
<sequence>LTLRNVNMSSRGIYSCHTSPTTEPLDEIVLLLGHPPTKPTVTCRSFDYPESFQCEWQAGRDTFLNTSYIASFTNPQDVELRACPATGPMSCRVHQLVMFSANEYGVEVVAKNVLGSARGVVFFNLLDIIIPDPPENITAQRTCASVIRVVWQKPHRWTKDGAFFLMYRLKISTSAAPGIEEDIELVTCDPAPTLLYDLPDPRLGTEYHVQMAAFEGLGDGSPSEWSEPVPVSPLAGA</sequence>
<dbReference type="OMA" id="ESFQCEW"/>
<comment type="similarity">
    <text evidence="1">Belongs to the type I cytokine receptor family. Type 3 subfamily.</text>
</comment>
<dbReference type="InterPro" id="IPR053073">
    <property type="entry name" value="IL11/IL27_subunit_beta"/>
</dbReference>
<dbReference type="STRING" id="7757.ENSPMAP00000003455"/>
<protein>
    <recommendedName>
        <fullName evidence="2">Fibronectin type-III domain-containing protein</fullName>
    </recommendedName>
</protein>
<dbReference type="PROSITE" id="PS50853">
    <property type="entry name" value="FN3"/>
    <property type="match status" value="1"/>
</dbReference>
<dbReference type="PANTHER" id="PTHR48483">
    <property type="entry name" value="INTERLEUKIN-27 SUBUNIT BETA"/>
    <property type="match status" value="1"/>
</dbReference>
<organism evidence="3">
    <name type="scientific">Petromyzon marinus</name>
    <name type="common">Sea lamprey</name>
    <dbReference type="NCBI Taxonomy" id="7757"/>
    <lineage>
        <taxon>Eukaryota</taxon>
        <taxon>Metazoa</taxon>
        <taxon>Chordata</taxon>
        <taxon>Craniata</taxon>
        <taxon>Vertebrata</taxon>
        <taxon>Cyclostomata</taxon>
        <taxon>Hyperoartia</taxon>
        <taxon>Petromyzontiformes</taxon>
        <taxon>Petromyzontidae</taxon>
        <taxon>Petromyzon</taxon>
    </lineage>
</organism>
<dbReference type="Gene3D" id="2.60.40.10">
    <property type="entry name" value="Immunoglobulins"/>
    <property type="match status" value="2"/>
</dbReference>
<accession>S4RE23</accession>
<dbReference type="CDD" id="cd00063">
    <property type="entry name" value="FN3"/>
    <property type="match status" value="1"/>
</dbReference>
<proteinExistence type="inferred from homology"/>